<dbReference type="GO" id="GO:0006777">
    <property type="term" value="P:Mo-molybdopterin cofactor biosynthetic process"/>
    <property type="evidence" value="ECO:0007669"/>
    <property type="project" value="UniProtKB-UniRule"/>
</dbReference>
<comment type="catalytic activity">
    <reaction evidence="5">
        <text>molybdopterin + ATP + H(+) = adenylyl-molybdopterin + diphosphate</text>
        <dbReference type="Rhea" id="RHEA:31331"/>
        <dbReference type="ChEBI" id="CHEBI:15378"/>
        <dbReference type="ChEBI" id="CHEBI:30616"/>
        <dbReference type="ChEBI" id="CHEBI:33019"/>
        <dbReference type="ChEBI" id="CHEBI:58698"/>
        <dbReference type="ChEBI" id="CHEBI:62727"/>
    </reaction>
</comment>
<dbReference type="AlphaFoldDB" id="A0ABD2M3C9"/>
<organism evidence="7 8">
    <name type="scientific">Heterodera trifolii</name>
    <dbReference type="NCBI Taxonomy" id="157864"/>
    <lineage>
        <taxon>Eukaryota</taxon>
        <taxon>Metazoa</taxon>
        <taxon>Ecdysozoa</taxon>
        <taxon>Nematoda</taxon>
        <taxon>Chromadorea</taxon>
        <taxon>Rhabditida</taxon>
        <taxon>Tylenchina</taxon>
        <taxon>Tylenchomorpha</taxon>
        <taxon>Tylenchoidea</taxon>
        <taxon>Heteroderidae</taxon>
        <taxon>Heteroderinae</taxon>
        <taxon>Heterodera</taxon>
    </lineage>
</organism>
<dbReference type="SMART" id="SM00852">
    <property type="entry name" value="MoCF_biosynth"/>
    <property type="match status" value="1"/>
</dbReference>
<comment type="caution">
    <text evidence="7">The sequence shown here is derived from an EMBL/GenBank/DDBJ whole genome shotgun (WGS) entry which is preliminary data.</text>
</comment>
<dbReference type="GO" id="GO:0061599">
    <property type="term" value="F:molybdopterin molybdotransferase activity"/>
    <property type="evidence" value="ECO:0007669"/>
    <property type="project" value="UniProtKB-UniRule"/>
</dbReference>
<dbReference type="Gene3D" id="3.40.980.10">
    <property type="entry name" value="MoaB/Mog-like domain"/>
    <property type="match status" value="1"/>
</dbReference>
<protein>
    <recommendedName>
        <fullName evidence="6">MoaB/Mog domain-containing protein</fullName>
    </recommendedName>
</protein>
<keyword evidence="5" id="KW-0808">Transferase</keyword>
<dbReference type="InterPro" id="IPR038987">
    <property type="entry name" value="MoeA-like"/>
</dbReference>
<dbReference type="Gene3D" id="3.90.105.10">
    <property type="entry name" value="Molybdopterin biosynthesis moea protein, domain 2"/>
    <property type="match status" value="1"/>
</dbReference>
<evidence type="ECO:0000256" key="2">
    <source>
        <dbReference type="ARBA" id="ARBA00007589"/>
    </source>
</evidence>
<dbReference type="PANTHER" id="PTHR10192:SF5">
    <property type="entry name" value="GEPHYRIN"/>
    <property type="match status" value="1"/>
</dbReference>
<comment type="similarity">
    <text evidence="5">Belongs to the MoeA family.</text>
</comment>
<dbReference type="GO" id="GO:0046872">
    <property type="term" value="F:metal ion binding"/>
    <property type="evidence" value="ECO:0007669"/>
    <property type="project" value="UniProtKB-UniRule"/>
</dbReference>
<dbReference type="InterPro" id="IPR036135">
    <property type="entry name" value="MoeA_linker/N_sf"/>
</dbReference>
<accession>A0ABD2M3C9</accession>
<dbReference type="PANTHER" id="PTHR10192">
    <property type="entry name" value="MOLYBDOPTERIN BIOSYNTHESIS PROTEIN"/>
    <property type="match status" value="1"/>
</dbReference>
<reference evidence="7 8" key="1">
    <citation type="submission" date="2024-10" db="EMBL/GenBank/DDBJ databases">
        <authorList>
            <person name="Kim D."/>
        </authorList>
    </citation>
    <scope>NUCLEOTIDE SEQUENCE [LARGE SCALE GENOMIC DNA]</scope>
    <source>
        <strain evidence="7">BH-2024</strain>
    </source>
</reference>
<comment type="catalytic activity">
    <reaction evidence="5">
        <text>adenylyl-molybdopterin + molybdate = Mo-molybdopterin + AMP + H(+)</text>
        <dbReference type="Rhea" id="RHEA:35047"/>
        <dbReference type="ChEBI" id="CHEBI:15378"/>
        <dbReference type="ChEBI" id="CHEBI:36264"/>
        <dbReference type="ChEBI" id="CHEBI:62727"/>
        <dbReference type="ChEBI" id="CHEBI:71302"/>
        <dbReference type="ChEBI" id="CHEBI:456215"/>
    </reaction>
</comment>
<dbReference type="Pfam" id="PF03453">
    <property type="entry name" value="MoeA_N"/>
    <property type="match status" value="1"/>
</dbReference>
<dbReference type="InterPro" id="IPR036688">
    <property type="entry name" value="MoeA_C_domain_IV_sf"/>
</dbReference>
<evidence type="ECO:0000313" key="8">
    <source>
        <dbReference type="Proteomes" id="UP001620626"/>
    </source>
</evidence>
<comment type="pathway">
    <text evidence="1 5">Cofactor biosynthesis; molybdopterin biosynthesis.</text>
</comment>
<keyword evidence="5" id="KW-0479">Metal-binding</keyword>
<dbReference type="Gene3D" id="2.40.340.10">
    <property type="entry name" value="MoeA, C-terminal, domain IV"/>
    <property type="match status" value="1"/>
</dbReference>
<comment type="cofactor">
    <cofactor evidence="5">
        <name>Mg(2+)</name>
        <dbReference type="ChEBI" id="CHEBI:18420"/>
    </cofactor>
</comment>
<comment type="function">
    <text evidence="5">Catalyzes two steps in the biosynthesis of the molybdenum cofactor. In the first step, molybdopterin is adenylated. Subsequently, molybdate is inserted into adenylated molybdopterin and AMP is released.</text>
</comment>
<keyword evidence="4 5" id="KW-0501">Molybdenum cofactor biosynthesis</keyword>
<dbReference type="InterPro" id="IPR005111">
    <property type="entry name" value="MoeA_C_domain_IV"/>
</dbReference>
<dbReference type="Pfam" id="PF00994">
    <property type="entry name" value="MoCF_biosynth"/>
    <property type="match status" value="1"/>
</dbReference>
<keyword evidence="8" id="KW-1185">Reference proteome</keyword>
<dbReference type="SUPFAM" id="SSF63867">
    <property type="entry name" value="MoeA C-terminal domain-like"/>
    <property type="match status" value="1"/>
</dbReference>
<dbReference type="SUPFAM" id="SSF63882">
    <property type="entry name" value="MoeA N-terminal region -like"/>
    <property type="match status" value="1"/>
</dbReference>
<dbReference type="FunFam" id="2.170.190.11:FF:000001">
    <property type="entry name" value="Molybdopterin molybdenumtransferase"/>
    <property type="match status" value="1"/>
</dbReference>
<comment type="similarity">
    <text evidence="3">In the C-terminal section; belongs to the MoeA family.</text>
</comment>
<evidence type="ECO:0000259" key="6">
    <source>
        <dbReference type="SMART" id="SM00852"/>
    </source>
</evidence>
<dbReference type="InterPro" id="IPR001453">
    <property type="entry name" value="MoaB/Mog_dom"/>
</dbReference>
<dbReference type="Gene3D" id="2.170.190.11">
    <property type="entry name" value="Molybdopterin biosynthesis moea protein, domain 3"/>
    <property type="match status" value="1"/>
</dbReference>
<keyword evidence="5" id="KW-0460">Magnesium</keyword>
<proteinExistence type="inferred from homology"/>
<sequence>MSFVSPLPSPSVVHRHRQSPWPAVPMAMANKIVEEQFGAVLAKLRHVEEKEVISPDLLGAVLAESVHALAPVPPFRASIKDGYAVIASDGVGARRVIAAHTAKISEGRLAENTMGTGECVRITTGAMVPRGADAIVQVEDTRVLQHNEEEELTVDIMKEPREGQDIRERGSDVAEGELLLGHGTVLNAAEIGAIALSGRKKVLIYERDVRVSVLSTGDELVDFYASADDHSPPRHGAVTDTNRPVLLSLLRSNGFCPVDFGIVRDNLFALIESVRKALTQTNVLVVTGGVSMGEKDLLKEVLSDHLGLSIHFGRVFVKPGLPATFASGHLSASLPSDPPKFVFALPGNPISAFVTAHLFALPQLRRIAGMDSQWENARLRVKLAHPIGHLDSRPEYRRARLVRLSSADGLPFAECVGGNQCSSRLASALSANILLELPPRDEKRETMSEGETVTALIIGPL</sequence>
<dbReference type="InterPro" id="IPR008284">
    <property type="entry name" value="MoCF_biosynth_CS"/>
</dbReference>
<dbReference type="NCBIfam" id="TIGR00177">
    <property type="entry name" value="molyb_syn"/>
    <property type="match status" value="1"/>
</dbReference>
<dbReference type="Proteomes" id="UP001620626">
    <property type="component" value="Unassembled WGS sequence"/>
</dbReference>
<feature type="domain" description="MoaB/Mog" evidence="6">
    <location>
        <begin position="212"/>
        <end position="366"/>
    </location>
</feature>
<dbReference type="Pfam" id="PF03454">
    <property type="entry name" value="MoeA_C"/>
    <property type="match status" value="1"/>
</dbReference>
<evidence type="ECO:0000256" key="4">
    <source>
        <dbReference type="ARBA" id="ARBA00023150"/>
    </source>
</evidence>
<name>A0ABD2M3C9_9BILA</name>
<evidence type="ECO:0000256" key="3">
    <source>
        <dbReference type="ARBA" id="ARBA00008339"/>
    </source>
</evidence>
<dbReference type="InterPro" id="IPR005110">
    <property type="entry name" value="MoeA_linker/N"/>
</dbReference>
<dbReference type="GO" id="GO:0061598">
    <property type="term" value="F:molybdopterin adenylyltransferase activity"/>
    <property type="evidence" value="ECO:0007669"/>
    <property type="project" value="UniProtKB-UniRule"/>
</dbReference>
<dbReference type="InterPro" id="IPR036425">
    <property type="entry name" value="MoaB/Mog-like_dom_sf"/>
</dbReference>
<dbReference type="FunFam" id="3.40.980.10:FF:000001">
    <property type="entry name" value="Molybdopterin molybdenumtransferase"/>
    <property type="match status" value="1"/>
</dbReference>
<evidence type="ECO:0000313" key="7">
    <source>
        <dbReference type="EMBL" id="KAL3121813.1"/>
    </source>
</evidence>
<keyword evidence="5" id="KW-0500">Molybdenum</keyword>
<evidence type="ECO:0000256" key="1">
    <source>
        <dbReference type="ARBA" id="ARBA00005046"/>
    </source>
</evidence>
<gene>
    <name evidence="7" type="ORF">niasHT_002041</name>
</gene>
<dbReference type="CDD" id="cd00887">
    <property type="entry name" value="MoeA"/>
    <property type="match status" value="1"/>
</dbReference>
<dbReference type="EMBL" id="JBICBT010000177">
    <property type="protein sequence ID" value="KAL3121813.1"/>
    <property type="molecule type" value="Genomic_DNA"/>
</dbReference>
<comment type="similarity">
    <text evidence="2">In the N-terminal section; belongs to the MoaB/Mog family.</text>
</comment>
<dbReference type="GO" id="GO:0005524">
    <property type="term" value="F:ATP binding"/>
    <property type="evidence" value="ECO:0007669"/>
    <property type="project" value="UniProtKB-UniRule"/>
</dbReference>
<evidence type="ECO:0000256" key="5">
    <source>
        <dbReference type="RuleBase" id="RU365090"/>
    </source>
</evidence>
<dbReference type="SUPFAM" id="SSF53218">
    <property type="entry name" value="Molybdenum cofactor biosynthesis proteins"/>
    <property type="match status" value="1"/>
</dbReference>
<dbReference type="PROSITE" id="PS01079">
    <property type="entry name" value="MOCF_BIOSYNTHESIS_2"/>
    <property type="match status" value="1"/>
</dbReference>